<reference evidence="1" key="1">
    <citation type="submission" date="2018-05" db="EMBL/GenBank/DDBJ databases">
        <authorList>
            <person name="Lanie J.A."/>
            <person name="Ng W.-L."/>
            <person name="Kazmierczak K.M."/>
            <person name="Andrzejewski T.M."/>
            <person name="Davidsen T.M."/>
            <person name="Wayne K.J."/>
            <person name="Tettelin H."/>
            <person name="Glass J.I."/>
            <person name="Rusch D."/>
            <person name="Podicherti R."/>
            <person name="Tsui H.-C.T."/>
            <person name="Winkler M.E."/>
        </authorList>
    </citation>
    <scope>NUCLEOTIDE SEQUENCE</scope>
</reference>
<dbReference type="AlphaFoldDB" id="A0A382CDX5"/>
<organism evidence="1">
    <name type="scientific">marine metagenome</name>
    <dbReference type="NCBI Taxonomy" id="408172"/>
    <lineage>
        <taxon>unclassified sequences</taxon>
        <taxon>metagenomes</taxon>
        <taxon>ecological metagenomes</taxon>
    </lineage>
</organism>
<accession>A0A382CDX5</accession>
<dbReference type="EMBL" id="UINC01034057">
    <property type="protein sequence ID" value="SVB24296.1"/>
    <property type="molecule type" value="Genomic_DNA"/>
</dbReference>
<protein>
    <submittedName>
        <fullName evidence="1">Uncharacterized protein</fullName>
    </submittedName>
</protein>
<feature type="non-terminal residue" evidence="1">
    <location>
        <position position="27"/>
    </location>
</feature>
<sequence>AACARLKAWRPCRIRRLSMQAMSPTVT</sequence>
<name>A0A382CDX5_9ZZZZ</name>
<evidence type="ECO:0000313" key="1">
    <source>
        <dbReference type="EMBL" id="SVB24296.1"/>
    </source>
</evidence>
<proteinExistence type="predicted"/>
<gene>
    <name evidence="1" type="ORF">METZ01_LOCUS177150</name>
</gene>
<feature type="non-terminal residue" evidence="1">
    <location>
        <position position="1"/>
    </location>
</feature>